<dbReference type="PRINTS" id="PR00039">
    <property type="entry name" value="HTHLYSR"/>
</dbReference>
<keyword evidence="8" id="KW-1185">Reference proteome</keyword>
<evidence type="ECO:0000313" key="8">
    <source>
        <dbReference type="Proteomes" id="UP000183104"/>
    </source>
</evidence>
<organism evidence="7 8">
    <name type="scientific">Thiohalorhabdus denitrificans</name>
    <dbReference type="NCBI Taxonomy" id="381306"/>
    <lineage>
        <taxon>Bacteria</taxon>
        <taxon>Pseudomonadati</taxon>
        <taxon>Pseudomonadota</taxon>
        <taxon>Gammaproteobacteria</taxon>
        <taxon>Thiohalorhabdales</taxon>
        <taxon>Thiohalorhabdaceae</taxon>
        <taxon>Thiohalorhabdus</taxon>
    </lineage>
</organism>
<dbReference type="Proteomes" id="UP000183104">
    <property type="component" value="Unassembled WGS sequence"/>
</dbReference>
<dbReference type="GO" id="GO:0000976">
    <property type="term" value="F:transcription cis-regulatory region binding"/>
    <property type="evidence" value="ECO:0007669"/>
    <property type="project" value="TreeGrafter"/>
</dbReference>
<dbReference type="PANTHER" id="PTHR30126:SF5">
    <property type="entry name" value="HTH-TYPE TRANSCRIPTIONAL ACTIVATOR CMPR"/>
    <property type="match status" value="1"/>
</dbReference>
<protein>
    <submittedName>
        <fullName evidence="7">DNA-binding transcriptional regulator, LysR family</fullName>
    </submittedName>
</protein>
<dbReference type="SUPFAM" id="SSF53850">
    <property type="entry name" value="Periplasmic binding protein-like II"/>
    <property type="match status" value="1"/>
</dbReference>
<dbReference type="Pfam" id="PF00126">
    <property type="entry name" value="HTH_1"/>
    <property type="match status" value="1"/>
</dbReference>
<dbReference type="RefSeq" id="WP_231627389.1">
    <property type="nucleotide sequence ID" value="NZ_FMUN01000002.1"/>
</dbReference>
<dbReference type="InterPro" id="IPR000847">
    <property type="entry name" value="LysR_HTH_N"/>
</dbReference>
<dbReference type="EMBL" id="FMUN01000002">
    <property type="protein sequence ID" value="SCX99129.1"/>
    <property type="molecule type" value="Genomic_DNA"/>
</dbReference>
<gene>
    <name evidence="7" type="ORF">SAMN05661077_0962</name>
</gene>
<evidence type="ECO:0000256" key="2">
    <source>
        <dbReference type="ARBA" id="ARBA00023015"/>
    </source>
</evidence>
<keyword evidence="2" id="KW-0805">Transcription regulation</keyword>
<reference evidence="8" key="1">
    <citation type="submission" date="2016-10" db="EMBL/GenBank/DDBJ databases">
        <authorList>
            <person name="Varghese N."/>
        </authorList>
    </citation>
    <scope>NUCLEOTIDE SEQUENCE [LARGE SCALE GENOMIC DNA]</scope>
    <source>
        <strain evidence="8">HL 19</strain>
    </source>
</reference>
<proteinExistence type="inferred from homology"/>
<dbReference type="PANTHER" id="PTHR30126">
    <property type="entry name" value="HTH-TYPE TRANSCRIPTIONAL REGULATOR"/>
    <property type="match status" value="1"/>
</dbReference>
<dbReference type="Gene3D" id="3.40.190.290">
    <property type="match status" value="1"/>
</dbReference>
<dbReference type="InterPro" id="IPR036388">
    <property type="entry name" value="WH-like_DNA-bd_sf"/>
</dbReference>
<accession>A0A1G5C9G1</accession>
<dbReference type="Pfam" id="PF03466">
    <property type="entry name" value="LysR_substrate"/>
    <property type="match status" value="1"/>
</dbReference>
<evidence type="ECO:0000256" key="3">
    <source>
        <dbReference type="ARBA" id="ARBA00023125"/>
    </source>
</evidence>
<dbReference type="CDD" id="cd08419">
    <property type="entry name" value="PBP2_CbbR_RubisCO_like"/>
    <property type="match status" value="1"/>
</dbReference>
<name>A0A1G5C9G1_9GAMM</name>
<evidence type="ECO:0000256" key="4">
    <source>
        <dbReference type="ARBA" id="ARBA00023163"/>
    </source>
</evidence>
<dbReference type="AlphaFoldDB" id="A0A1G5C9G1"/>
<feature type="domain" description="HTH lysR-type" evidence="6">
    <location>
        <begin position="14"/>
        <end position="69"/>
    </location>
</feature>
<dbReference type="SUPFAM" id="SSF46785">
    <property type="entry name" value="Winged helix' DNA-binding domain"/>
    <property type="match status" value="1"/>
</dbReference>
<dbReference type="InterPro" id="IPR005119">
    <property type="entry name" value="LysR_subst-bd"/>
</dbReference>
<dbReference type="GO" id="GO:0003700">
    <property type="term" value="F:DNA-binding transcription factor activity"/>
    <property type="evidence" value="ECO:0007669"/>
    <property type="project" value="InterPro"/>
</dbReference>
<dbReference type="Gene3D" id="1.10.10.10">
    <property type="entry name" value="Winged helix-like DNA-binding domain superfamily/Winged helix DNA-binding domain"/>
    <property type="match status" value="1"/>
</dbReference>
<dbReference type="PROSITE" id="PS50931">
    <property type="entry name" value="HTH_LYSR"/>
    <property type="match status" value="1"/>
</dbReference>
<evidence type="ECO:0000313" key="7">
    <source>
        <dbReference type="EMBL" id="SCX99129.1"/>
    </source>
</evidence>
<sequence>MERPTMNLRRHASLRQLEVFEAIARLGSFKRAAQTLHVTQPTVSMQIRKLSEAVGMPLFEQVGKRVYLTDAGRSLYESCREMFGSLERFEMDVANMKGLTQGRLRLGVVTTAKYFAPRLLGGFCERYPGVDASLKVTNRERVLERLQSNEDDLYIFGQPPAGVDVEAVPFLRNPLVALAPPGHPLAGRAGVPLAELGEYPFLAREPGSGTRLAVERLCDEHGVTLRVRMELGSNEAIKQSVAAGMGVSVLSEHTLAGGGEEVAVLDLEGFPIERHWYLVYPAGKQLSVAARAFMDYLLAEGARMAESGVSEIPRSPQGGWPVGPAADREPPGPEGRS</sequence>
<keyword evidence="3 7" id="KW-0238">DNA-binding</keyword>
<evidence type="ECO:0000259" key="6">
    <source>
        <dbReference type="PROSITE" id="PS50931"/>
    </source>
</evidence>
<keyword evidence="4" id="KW-0804">Transcription</keyword>
<comment type="similarity">
    <text evidence="1">Belongs to the LysR transcriptional regulatory family.</text>
</comment>
<evidence type="ECO:0000256" key="5">
    <source>
        <dbReference type="SAM" id="MobiDB-lite"/>
    </source>
</evidence>
<feature type="compositionally biased region" description="Basic and acidic residues" evidence="5">
    <location>
        <begin position="326"/>
        <end position="337"/>
    </location>
</feature>
<feature type="region of interest" description="Disordered" evidence="5">
    <location>
        <begin position="309"/>
        <end position="337"/>
    </location>
</feature>
<evidence type="ECO:0000256" key="1">
    <source>
        <dbReference type="ARBA" id="ARBA00009437"/>
    </source>
</evidence>
<dbReference type="InterPro" id="IPR036390">
    <property type="entry name" value="WH_DNA-bd_sf"/>
</dbReference>
<dbReference type="FunFam" id="1.10.10.10:FF:000001">
    <property type="entry name" value="LysR family transcriptional regulator"/>
    <property type="match status" value="1"/>
</dbReference>